<comment type="caution">
    <text evidence="3">The sequence shown here is derived from an EMBL/GenBank/DDBJ whole genome shotgun (WGS) entry which is preliminary data.</text>
</comment>
<protein>
    <submittedName>
        <fullName evidence="3">Uncharacterized protein</fullName>
    </submittedName>
</protein>
<dbReference type="AlphaFoldDB" id="A0A1Q9CL31"/>
<evidence type="ECO:0000313" key="4">
    <source>
        <dbReference type="Proteomes" id="UP000186817"/>
    </source>
</evidence>
<organism evidence="3 4">
    <name type="scientific">Symbiodinium microadriaticum</name>
    <name type="common">Dinoflagellate</name>
    <name type="synonym">Zooxanthella microadriatica</name>
    <dbReference type="NCBI Taxonomy" id="2951"/>
    <lineage>
        <taxon>Eukaryota</taxon>
        <taxon>Sar</taxon>
        <taxon>Alveolata</taxon>
        <taxon>Dinophyceae</taxon>
        <taxon>Suessiales</taxon>
        <taxon>Symbiodiniaceae</taxon>
        <taxon>Symbiodinium</taxon>
    </lineage>
</organism>
<accession>A0A1Q9CL31</accession>
<keyword evidence="4" id="KW-1185">Reference proteome</keyword>
<feature type="compositionally biased region" description="Basic and acidic residues" evidence="2">
    <location>
        <begin position="83"/>
        <end position="92"/>
    </location>
</feature>
<feature type="coiled-coil region" evidence="1">
    <location>
        <begin position="135"/>
        <end position="176"/>
    </location>
</feature>
<dbReference type="OrthoDB" id="423961at2759"/>
<feature type="region of interest" description="Disordered" evidence="2">
    <location>
        <begin position="807"/>
        <end position="884"/>
    </location>
</feature>
<proteinExistence type="predicted"/>
<evidence type="ECO:0000256" key="2">
    <source>
        <dbReference type="SAM" id="MobiDB-lite"/>
    </source>
</evidence>
<dbReference type="Proteomes" id="UP000186817">
    <property type="component" value="Unassembled WGS sequence"/>
</dbReference>
<reference evidence="3 4" key="1">
    <citation type="submission" date="2016-02" db="EMBL/GenBank/DDBJ databases">
        <title>Genome analysis of coral dinoflagellate symbionts highlights evolutionary adaptations to a symbiotic lifestyle.</title>
        <authorList>
            <person name="Aranda M."/>
            <person name="Li Y."/>
            <person name="Liew Y.J."/>
            <person name="Baumgarten S."/>
            <person name="Simakov O."/>
            <person name="Wilson M."/>
            <person name="Piel J."/>
            <person name="Ashoor H."/>
            <person name="Bougouffa S."/>
            <person name="Bajic V.B."/>
            <person name="Ryu T."/>
            <person name="Ravasi T."/>
            <person name="Bayer T."/>
            <person name="Micklem G."/>
            <person name="Kim H."/>
            <person name="Bhak J."/>
            <person name="Lajeunesse T.C."/>
            <person name="Voolstra C.R."/>
        </authorList>
    </citation>
    <scope>NUCLEOTIDE SEQUENCE [LARGE SCALE GENOMIC DNA]</scope>
    <source>
        <strain evidence="3 4">CCMP2467</strain>
    </source>
</reference>
<feature type="compositionally biased region" description="Low complexity" evidence="2">
    <location>
        <begin position="853"/>
        <end position="868"/>
    </location>
</feature>
<keyword evidence="1" id="KW-0175">Coiled coil</keyword>
<sequence length="1069" mass="119439">MQTGAALDNFRWGANATETALQPFGKDGVRDRRQRLTVEVHRMQRRSLVSRGMAVLGSGGSCTREAHLRDNSVVSPDSLGEFPPRDHADPTKKSSQNVLKYHVDFNSDVPGETAELWVGTPYAAWIERDVRRRHAKEHMAKIDELQEKLLQEVRRREAVERELEEAREELKKVPELQAALSESRQTLIKYVEKGMAASSLGNLFAVCRNVLHQWRRHTTVNTIDRLRRRTPDVGRCHFELLQLHEQGLEHLKAVQVDMLNSVARFMDKDAMIIPDRDDTDEEWFDAWSVEPIAKVACEASNCEMRREIATTACRGMEFLVIATWSGMKGLRILLRLLVFVEVRVALDARMELISFPRIRSPASDESPQESNNLPPVEGYHSSGKGIALGSFGKRMAAGLSPMVAEDGLRWELCEWPESLPKVPRAKMRLAGTHIPETRGSDRQQQRPGFSRRVGSLLKAVSAHFLIGKTTAKAGLAAVLRHARLRRRLVLSYKASSADPQEKVRFDSRMDEEFLIPCRWAAYAEMTVNKHVSATLVSQIVGFVLVSRCTGSKFELKLKEICLEDGQCVRCAAGMSGSTCDDTLGSTLDNCVTQQPTQATDSWFDSVPDWTRQAESVSIGDTLDSKCLEVESFSMNRNLVEHGLPLMLRVGEVGNRFSEYFVCVHKGGDNFSLLDRRISREKHNFHYAWEDVSIYHYVQPVLPEAGDCSPEVAAERPAQALKSYYTDEVVRCTFHAKCNPRQIDLMFKTKQALQCWVHLLQSKLLVKISQVVHPSLSPCGVEATLPTPSSSSLPLPHAHWVPMDLDSPQAETVWEPSPSPTTATSLQNDAQGGDLQDPVSEDADEARQEKESATSRASSARQSVARSGSLHSSERPPDWATMSERSLNSPMCIPSKFNADAFQALAPGHEAKQGEMLDCAWKVCCEGDEAPDEVAWLLTSLLLEASRVIVERDGALFRILDLGWRHTARPLYKKGVGASHIFYGRWCDAWKSVPISAKAWREPETGPGNRYSLIWGGSPKLQREVEDTFPGQSALLLLDGPCSSSQVSAQHWSCQAGRALESKGAYKRLI</sequence>
<feature type="compositionally biased region" description="Polar residues" evidence="2">
    <location>
        <begin position="819"/>
        <end position="829"/>
    </location>
</feature>
<name>A0A1Q9CL31_SYMMI</name>
<gene>
    <name evidence="3" type="ORF">AK812_SmicGene35589</name>
</gene>
<feature type="region of interest" description="Disordered" evidence="2">
    <location>
        <begin position="73"/>
        <end position="95"/>
    </location>
</feature>
<evidence type="ECO:0000313" key="3">
    <source>
        <dbReference type="EMBL" id="OLP83631.1"/>
    </source>
</evidence>
<evidence type="ECO:0000256" key="1">
    <source>
        <dbReference type="SAM" id="Coils"/>
    </source>
</evidence>
<dbReference type="EMBL" id="LSRX01001103">
    <property type="protein sequence ID" value="OLP83631.1"/>
    <property type="molecule type" value="Genomic_DNA"/>
</dbReference>